<evidence type="ECO:0000313" key="4">
    <source>
        <dbReference type="EMBL" id="AXA36484.1"/>
    </source>
</evidence>
<dbReference type="InterPro" id="IPR000983">
    <property type="entry name" value="Bac_GSPG_pilin"/>
</dbReference>
<organism evidence="4 5">
    <name type="scientific">Sumerlaea chitinivorans</name>
    <dbReference type="NCBI Taxonomy" id="2250252"/>
    <lineage>
        <taxon>Bacteria</taxon>
        <taxon>Candidatus Sumerlaeota</taxon>
        <taxon>Candidatus Sumerlaeia</taxon>
        <taxon>Candidatus Sumerlaeales</taxon>
        <taxon>Candidatus Sumerlaeaceae</taxon>
        <taxon>Candidatus Sumerlaea</taxon>
    </lineage>
</organism>
<protein>
    <recommendedName>
        <fullName evidence="3">Type II secretion system protein GspG C-terminal domain-containing protein</fullName>
    </recommendedName>
</protein>
<dbReference type="KEGG" id="schv:BRCON_1707"/>
<dbReference type="Pfam" id="PF08334">
    <property type="entry name" value="T2SSG"/>
    <property type="match status" value="1"/>
</dbReference>
<dbReference type="EMBL" id="CP030759">
    <property type="protein sequence ID" value="AXA36484.1"/>
    <property type="molecule type" value="Genomic_DNA"/>
</dbReference>
<sequence length="267" mass="29238">MSAQRIKKLQSRGRATSRGFTAIEIAMVATVIAIFALMVLPLFRNRVEEAKIAAAKADLASLMKAQELAHADTGFYFRLEDLDNVINNDPNPFPPAGWTGVTIETPPLVYVPGADNRTPRNLTVQEWRALAGTIASPKWKGPYVTMSRTITYGELRATGSPLLRSFNGGQYSAIRDIPAGGVGGGDPNLYDSDKNRIPIDPWGNPYLYFPPTGETRYNYNSIFSLGPDGLPGNGLPFTRENLLREGANINDPNDDYLGTGDDLEVRF</sequence>
<keyword evidence="1" id="KW-0488">Methylation</keyword>
<evidence type="ECO:0000259" key="3">
    <source>
        <dbReference type="Pfam" id="PF08334"/>
    </source>
</evidence>
<gene>
    <name evidence="4" type="ORF">BRCON_1707</name>
</gene>
<dbReference type="Gene3D" id="3.30.700.10">
    <property type="entry name" value="Glycoprotein, Type 4 Pilin"/>
    <property type="match status" value="2"/>
</dbReference>
<name>A0A2Z4Y5N9_SUMC1</name>
<dbReference type="InterPro" id="IPR045584">
    <property type="entry name" value="Pilin-like"/>
</dbReference>
<dbReference type="InterPro" id="IPR013545">
    <property type="entry name" value="T2SS_protein-GspG_C"/>
</dbReference>
<dbReference type="PRINTS" id="PR00813">
    <property type="entry name" value="BCTERIALGSPG"/>
</dbReference>
<dbReference type="AlphaFoldDB" id="A0A2Z4Y5N9"/>
<dbReference type="GO" id="GO:0015628">
    <property type="term" value="P:protein secretion by the type II secretion system"/>
    <property type="evidence" value="ECO:0007669"/>
    <property type="project" value="InterPro"/>
</dbReference>
<reference evidence="4 5" key="1">
    <citation type="submission" date="2018-05" db="EMBL/GenBank/DDBJ databases">
        <title>A metagenomic window into the 2 km-deep terrestrial subsurface aquifer revealed taxonomically and functionally diverse microbial community comprising novel uncultured bacterial lineages.</title>
        <authorList>
            <person name="Kadnikov V.V."/>
            <person name="Mardanov A.V."/>
            <person name="Beletsky A.V."/>
            <person name="Banks D."/>
            <person name="Pimenov N.V."/>
            <person name="Frank Y.A."/>
            <person name="Karnachuk O.V."/>
            <person name="Ravin N.V."/>
        </authorList>
    </citation>
    <scope>NUCLEOTIDE SEQUENCE [LARGE SCALE GENOMIC DNA]</scope>
    <source>
        <strain evidence="4">BY</strain>
    </source>
</reference>
<dbReference type="SUPFAM" id="SSF54523">
    <property type="entry name" value="Pili subunits"/>
    <property type="match status" value="2"/>
</dbReference>
<feature type="transmembrane region" description="Helical" evidence="2">
    <location>
        <begin position="21"/>
        <end position="43"/>
    </location>
</feature>
<dbReference type="Proteomes" id="UP000262583">
    <property type="component" value="Chromosome"/>
</dbReference>
<dbReference type="GO" id="GO:0015627">
    <property type="term" value="C:type II protein secretion system complex"/>
    <property type="evidence" value="ECO:0007669"/>
    <property type="project" value="InterPro"/>
</dbReference>
<feature type="domain" description="Type II secretion system protein GspG C-terminal" evidence="3">
    <location>
        <begin position="194"/>
        <end position="232"/>
    </location>
</feature>
<accession>A0A2Z4Y5N9</accession>
<proteinExistence type="predicted"/>
<evidence type="ECO:0000313" key="5">
    <source>
        <dbReference type="Proteomes" id="UP000262583"/>
    </source>
</evidence>
<keyword evidence="2" id="KW-0812">Transmembrane</keyword>
<keyword evidence="2" id="KW-0472">Membrane</keyword>
<keyword evidence="2" id="KW-1133">Transmembrane helix</keyword>
<evidence type="ECO:0000256" key="2">
    <source>
        <dbReference type="SAM" id="Phobius"/>
    </source>
</evidence>
<evidence type="ECO:0000256" key="1">
    <source>
        <dbReference type="ARBA" id="ARBA00022481"/>
    </source>
</evidence>